<evidence type="ECO:0000313" key="3">
    <source>
        <dbReference type="Proteomes" id="UP001465976"/>
    </source>
</evidence>
<feature type="compositionally biased region" description="Low complexity" evidence="1">
    <location>
        <begin position="289"/>
        <end position="304"/>
    </location>
</feature>
<feature type="region of interest" description="Disordered" evidence="1">
    <location>
        <begin position="637"/>
        <end position="657"/>
    </location>
</feature>
<gene>
    <name evidence="2" type="ORF">V5O48_018589</name>
</gene>
<organism evidence="2 3">
    <name type="scientific">Marasmius crinis-equi</name>
    <dbReference type="NCBI Taxonomy" id="585013"/>
    <lineage>
        <taxon>Eukaryota</taxon>
        <taxon>Fungi</taxon>
        <taxon>Dikarya</taxon>
        <taxon>Basidiomycota</taxon>
        <taxon>Agaricomycotina</taxon>
        <taxon>Agaricomycetes</taxon>
        <taxon>Agaricomycetidae</taxon>
        <taxon>Agaricales</taxon>
        <taxon>Marasmiineae</taxon>
        <taxon>Marasmiaceae</taxon>
        <taxon>Marasmius</taxon>
    </lineage>
</organism>
<feature type="region of interest" description="Disordered" evidence="1">
    <location>
        <begin position="68"/>
        <end position="137"/>
    </location>
</feature>
<protein>
    <submittedName>
        <fullName evidence="2">Uncharacterized protein</fullName>
    </submittedName>
</protein>
<accession>A0ABR3EKU2</accession>
<reference evidence="2 3" key="1">
    <citation type="submission" date="2024-02" db="EMBL/GenBank/DDBJ databases">
        <title>A draft genome for the cacao thread blight pathogen Marasmius crinis-equi.</title>
        <authorList>
            <person name="Cohen S.P."/>
            <person name="Baruah I.K."/>
            <person name="Amoako-Attah I."/>
            <person name="Bukari Y."/>
            <person name="Meinhardt L.W."/>
            <person name="Bailey B.A."/>
        </authorList>
    </citation>
    <scope>NUCLEOTIDE SEQUENCE [LARGE SCALE GENOMIC DNA]</scope>
    <source>
        <strain evidence="2 3">GH-76</strain>
    </source>
</reference>
<evidence type="ECO:0000256" key="1">
    <source>
        <dbReference type="SAM" id="MobiDB-lite"/>
    </source>
</evidence>
<feature type="non-terminal residue" evidence="2">
    <location>
        <position position="1"/>
    </location>
</feature>
<proteinExistence type="predicted"/>
<feature type="compositionally biased region" description="Basic and acidic residues" evidence="1">
    <location>
        <begin position="206"/>
        <end position="218"/>
    </location>
</feature>
<keyword evidence="3" id="KW-1185">Reference proteome</keyword>
<dbReference type="Proteomes" id="UP001465976">
    <property type="component" value="Unassembled WGS sequence"/>
</dbReference>
<evidence type="ECO:0000313" key="2">
    <source>
        <dbReference type="EMBL" id="KAL0563478.1"/>
    </source>
</evidence>
<name>A0ABR3EKU2_9AGAR</name>
<feature type="compositionally biased region" description="Basic and acidic residues" evidence="1">
    <location>
        <begin position="240"/>
        <end position="261"/>
    </location>
</feature>
<feature type="region of interest" description="Disordered" evidence="1">
    <location>
        <begin position="289"/>
        <end position="313"/>
    </location>
</feature>
<dbReference type="EMBL" id="JBAHYK010003460">
    <property type="protein sequence ID" value="KAL0563478.1"/>
    <property type="molecule type" value="Genomic_DNA"/>
</dbReference>
<feature type="region of interest" description="Disordered" evidence="1">
    <location>
        <begin position="195"/>
        <end position="273"/>
    </location>
</feature>
<sequence length="657" mass="71289">SGGLEQMPLPAPPEKEAISYLIPAVILAVLQKRETSSQRIAAVEDKLALKAIENQALRPDLAVDAPQEKVAAASQKDRLSATNKNTGARSRRISAQKGEMSEPSKKPINPVEVGLPPVAAIPGEASPSPPGTAPSITVDIDELDSEEDYVPSEADELKPADMELDDDAVKALVDDIDLEIEDDAAYQQFVAMRNAAKASHAKNLKRKETQAKKKEAKTAQKSKIRHAIASARKVPSAAVDGRKRALSEAEEKGSDPKKSKSADPALKGKSVEEVGGLRKNYQSIYQQASAASSRSSIQSDSSQAGEDLVGGVFDDDDDNMALAMARDAKKRRQESETVFMQAIRKAENVPANPVKLVDADVNNIDVKESTHATPTQTQPTPRKTVSIRDLPISAADFAKNFLPVILDFVGTQENQFGVSSNPDLPPFIRKQFNIIFPDHSPIDDALVKLLTRVVLGEICEYRTKVGKLAMSIVKRDVESHATLEERQSYVEGELSEDAWLYEEPGETRASSKGTMRGPGLLETFSHHRRITRHVAESMKMLYGNPSGALALSAAAYLRALTAWESGHDSIAAAQRLAKQERNGRLSKNNEHSFSEDLWASSVTKYYNIVKNASLNKWKTILESADTVIAALGETAATGQADDSAPTPQNPDMIVMSD</sequence>
<comment type="caution">
    <text evidence="2">The sequence shown here is derived from an EMBL/GenBank/DDBJ whole genome shotgun (WGS) entry which is preliminary data.</text>
</comment>